<dbReference type="InterPro" id="IPR045249">
    <property type="entry name" value="HARBI1-like"/>
</dbReference>
<keyword evidence="7" id="KW-0539">Nucleus</keyword>
<keyword evidence="6" id="KW-0378">Hydrolase</keyword>
<dbReference type="GO" id="GO:0004518">
    <property type="term" value="F:nuclease activity"/>
    <property type="evidence" value="ECO:0007669"/>
    <property type="project" value="UniProtKB-KW"/>
</dbReference>
<comment type="subcellular location">
    <subcellularLocation>
        <location evidence="2">Nucleus</location>
    </subcellularLocation>
</comment>
<dbReference type="Pfam" id="PF13359">
    <property type="entry name" value="DDE_Tnp_4"/>
    <property type="match status" value="1"/>
</dbReference>
<keyword evidence="10" id="KW-1185">Reference proteome</keyword>
<evidence type="ECO:0000259" key="8">
    <source>
        <dbReference type="Pfam" id="PF13359"/>
    </source>
</evidence>
<dbReference type="AlphaFoldDB" id="A0A151NYK3"/>
<name>A0A151NYK3_ALLMI</name>
<evidence type="ECO:0000256" key="1">
    <source>
        <dbReference type="ARBA" id="ARBA00001968"/>
    </source>
</evidence>
<gene>
    <name evidence="9" type="ORF">Y1Q_0006420</name>
</gene>
<sequence>MSQSVTPDKRVAMAIMKLATATSLHYIRNQFNMASCMAKVAIHEVCQVLQDIAANNFLCLHNPMEVVEGFKAMAFPKCMGALDSTHPRVIPITSEPVIHKQEGIWVLQAMVNHQGYFTNIYTGWTGSVHDVHVVRNSSLPCMMKKGQYVPGVPDRVIWSVAMPLLIIADVAYPLQPWLMKPYGEHITDPQKMAFNYCLSECRMTVECTFGHLKEIRSNLE</sequence>
<dbReference type="EMBL" id="AKHW03001628">
    <property type="protein sequence ID" value="KYO41679.1"/>
    <property type="molecule type" value="Genomic_DNA"/>
</dbReference>
<comment type="similarity">
    <text evidence="3">Belongs to the HARBI1 family.</text>
</comment>
<dbReference type="PANTHER" id="PTHR22930:SF206">
    <property type="entry name" value="NUCLEASE HARBI1"/>
    <property type="match status" value="1"/>
</dbReference>
<evidence type="ECO:0000313" key="10">
    <source>
        <dbReference type="Proteomes" id="UP000050525"/>
    </source>
</evidence>
<accession>A0A151NYK3</accession>
<dbReference type="PANTHER" id="PTHR22930">
    <property type="match status" value="1"/>
</dbReference>
<keyword evidence="5" id="KW-0479">Metal-binding</keyword>
<feature type="domain" description="DDE Tnp4" evidence="8">
    <location>
        <begin position="105"/>
        <end position="213"/>
    </location>
</feature>
<dbReference type="GO" id="GO:0046872">
    <property type="term" value="F:metal ion binding"/>
    <property type="evidence" value="ECO:0007669"/>
    <property type="project" value="UniProtKB-KW"/>
</dbReference>
<evidence type="ECO:0000313" key="9">
    <source>
        <dbReference type="EMBL" id="KYO41679.1"/>
    </source>
</evidence>
<evidence type="ECO:0000256" key="2">
    <source>
        <dbReference type="ARBA" id="ARBA00004123"/>
    </source>
</evidence>
<comment type="cofactor">
    <cofactor evidence="1">
        <name>a divalent metal cation</name>
        <dbReference type="ChEBI" id="CHEBI:60240"/>
    </cofactor>
</comment>
<reference evidence="9 10" key="1">
    <citation type="journal article" date="2012" name="Genome Biol.">
        <title>Sequencing three crocodilian genomes to illuminate the evolution of archosaurs and amniotes.</title>
        <authorList>
            <person name="St John J.A."/>
            <person name="Braun E.L."/>
            <person name="Isberg S.R."/>
            <person name="Miles L.G."/>
            <person name="Chong A.Y."/>
            <person name="Gongora J."/>
            <person name="Dalzell P."/>
            <person name="Moran C."/>
            <person name="Bed'hom B."/>
            <person name="Abzhanov A."/>
            <person name="Burgess S.C."/>
            <person name="Cooksey A.M."/>
            <person name="Castoe T.A."/>
            <person name="Crawford N.G."/>
            <person name="Densmore L.D."/>
            <person name="Drew J.C."/>
            <person name="Edwards S.V."/>
            <person name="Faircloth B.C."/>
            <person name="Fujita M.K."/>
            <person name="Greenwold M.J."/>
            <person name="Hoffmann F.G."/>
            <person name="Howard J.M."/>
            <person name="Iguchi T."/>
            <person name="Janes D.E."/>
            <person name="Khan S.Y."/>
            <person name="Kohno S."/>
            <person name="de Koning A.J."/>
            <person name="Lance S.L."/>
            <person name="McCarthy F.M."/>
            <person name="McCormack J.E."/>
            <person name="Merchant M.E."/>
            <person name="Peterson D.G."/>
            <person name="Pollock D.D."/>
            <person name="Pourmand N."/>
            <person name="Raney B.J."/>
            <person name="Roessler K.A."/>
            <person name="Sanford J.R."/>
            <person name="Sawyer R.H."/>
            <person name="Schmidt C.J."/>
            <person name="Triplett E.W."/>
            <person name="Tuberville T.D."/>
            <person name="Venegas-Anaya M."/>
            <person name="Howard J.T."/>
            <person name="Jarvis E.D."/>
            <person name="Guillette L.J.Jr."/>
            <person name="Glenn T.C."/>
            <person name="Green R.E."/>
            <person name="Ray D.A."/>
        </authorList>
    </citation>
    <scope>NUCLEOTIDE SEQUENCE [LARGE SCALE GENOMIC DNA]</scope>
    <source>
        <strain evidence="9">KSC_2009_1</strain>
    </source>
</reference>
<keyword evidence="4" id="KW-0540">Nuclease</keyword>
<comment type="caution">
    <text evidence="9">The sequence shown here is derived from an EMBL/GenBank/DDBJ whole genome shotgun (WGS) entry which is preliminary data.</text>
</comment>
<evidence type="ECO:0000256" key="5">
    <source>
        <dbReference type="ARBA" id="ARBA00022723"/>
    </source>
</evidence>
<protein>
    <recommendedName>
        <fullName evidence="8">DDE Tnp4 domain-containing protein</fullName>
    </recommendedName>
</protein>
<evidence type="ECO:0000256" key="4">
    <source>
        <dbReference type="ARBA" id="ARBA00022722"/>
    </source>
</evidence>
<organism evidence="9 10">
    <name type="scientific">Alligator mississippiensis</name>
    <name type="common">American alligator</name>
    <dbReference type="NCBI Taxonomy" id="8496"/>
    <lineage>
        <taxon>Eukaryota</taxon>
        <taxon>Metazoa</taxon>
        <taxon>Chordata</taxon>
        <taxon>Craniata</taxon>
        <taxon>Vertebrata</taxon>
        <taxon>Euteleostomi</taxon>
        <taxon>Archelosauria</taxon>
        <taxon>Archosauria</taxon>
        <taxon>Crocodylia</taxon>
        <taxon>Alligatoridae</taxon>
        <taxon>Alligatorinae</taxon>
        <taxon>Alligator</taxon>
    </lineage>
</organism>
<dbReference type="GO" id="GO:0005634">
    <property type="term" value="C:nucleus"/>
    <property type="evidence" value="ECO:0007669"/>
    <property type="project" value="UniProtKB-SubCell"/>
</dbReference>
<evidence type="ECO:0000256" key="3">
    <source>
        <dbReference type="ARBA" id="ARBA00006958"/>
    </source>
</evidence>
<dbReference type="Proteomes" id="UP000050525">
    <property type="component" value="Unassembled WGS sequence"/>
</dbReference>
<dbReference type="GO" id="GO:0016787">
    <property type="term" value="F:hydrolase activity"/>
    <property type="evidence" value="ECO:0007669"/>
    <property type="project" value="UniProtKB-KW"/>
</dbReference>
<evidence type="ECO:0000256" key="7">
    <source>
        <dbReference type="ARBA" id="ARBA00023242"/>
    </source>
</evidence>
<dbReference type="InterPro" id="IPR027806">
    <property type="entry name" value="HARBI1_dom"/>
</dbReference>
<proteinExistence type="inferred from homology"/>
<evidence type="ECO:0000256" key="6">
    <source>
        <dbReference type="ARBA" id="ARBA00022801"/>
    </source>
</evidence>